<evidence type="ECO:0000256" key="1">
    <source>
        <dbReference type="SAM" id="SignalP"/>
    </source>
</evidence>
<dbReference type="OrthoDB" id="704821at2"/>
<keyword evidence="1" id="KW-0732">Signal</keyword>
<feature type="chain" id="PRO_5002428516" description="Auto-transporter adhesin head GIN domain-containing protein" evidence="1">
    <location>
        <begin position="20"/>
        <end position="93"/>
    </location>
</feature>
<dbReference type="Proteomes" id="UP000032900">
    <property type="component" value="Unassembled WGS sequence"/>
</dbReference>
<reference evidence="2 3" key="1">
    <citation type="journal article" date="2015" name="Microbes Environ.">
        <title>Distribution and evolution of nitrogen fixation genes in the phylum bacteroidetes.</title>
        <authorList>
            <person name="Inoue J."/>
            <person name="Oshima K."/>
            <person name="Suda W."/>
            <person name="Sakamoto M."/>
            <person name="Iino T."/>
            <person name="Noda S."/>
            <person name="Hongoh Y."/>
            <person name="Hattori M."/>
            <person name="Ohkuma M."/>
        </authorList>
    </citation>
    <scope>NUCLEOTIDE SEQUENCE [LARGE SCALE GENOMIC DNA]</scope>
    <source>
        <strain evidence="2">JCM 15548</strain>
    </source>
</reference>
<name>A0A0E9LV35_9BACT</name>
<dbReference type="STRING" id="1236989.JCM15548_1859"/>
<proteinExistence type="predicted"/>
<comment type="caution">
    <text evidence="2">The sequence shown here is derived from an EMBL/GenBank/DDBJ whole genome shotgun (WGS) entry which is preliminary data.</text>
</comment>
<evidence type="ECO:0008006" key="4">
    <source>
        <dbReference type="Google" id="ProtNLM"/>
    </source>
</evidence>
<evidence type="ECO:0000313" key="3">
    <source>
        <dbReference type="Proteomes" id="UP000032900"/>
    </source>
</evidence>
<protein>
    <recommendedName>
        <fullName evidence="4">Auto-transporter adhesin head GIN domain-containing protein</fullName>
    </recommendedName>
</protein>
<accession>A0A0E9LV35</accession>
<keyword evidence="3" id="KW-1185">Reference proteome</keyword>
<organism evidence="2 3">
    <name type="scientific">Geofilum rubicundum JCM 15548</name>
    <dbReference type="NCBI Taxonomy" id="1236989"/>
    <lineage>
        <taxon>Bacteria</taxon>
        <taxon>Pseudomonadati</taxon>
        <taxon>Bacteroidota</taxon>
        <taxon>Bacteroidia</taxon>
        <taxon>Marinilabiliales</taxon>
        <taxon>Marinilabiliaceae</taxon>
        <taxon>Geofilum</taxon>
    </lineage>
</organism>
<dbReference type="RefSeq" id="WP_062122471.1">
    <property type="nucleotide sequence ID" value="NZ_BAZW01000004.1"/>
</dbReference>
<sequence>MRKLLFIAATLLMSWPLMAQEEENNAEVIVESRQLAPFENLKVSRGINVTLVEGDAPKAEIHIKNAPIDDVLLEQSNKDLTIRMRARIYKDVP</sequence>
<dbReference type="AlphaFoldDB" id="A0A0E9LV35"/>
<gene>
    <name evidence="2" type="ORF">JCM15548_1859</name>
</gene>
<dbReference type="Gene3D" id="2.160.20.120">
    <property type="match status" value="1"/>
</dbReference>
<dbReference type="EMBL" id="BAZW01000004">
    <property type="protein sequence ID" value="GAO28735.1"/>
    <property type="molecule type" value="Genomic_DNA"/>
</dbReference>
<feature type="signal peptide" evidence="1">
    <location>
        <begin position="1"/>
        <end position="19"/>
    </location>
</feature>
<evidence type="ECO:0000313" key="2">
    <source>
        <dbReference type="EMBL" id="GAO28735.1"/>
    </source>
</evidence>